<name>A0ABS4SZA3_9MICC</name>
<dbReference type="Proteomes" id="UP001519331">
    <property type="component" value="Unassembled WGS sequence"/>
</dbReference>
<organism evidence="2 3">
    <name type="scientific">Nesterenkonia lacusekhoensis</name>
    <dbReference type="NCBI Taxonomy" id="150832"/>
    <lineage>
        <taxon>Bacteria</taxon>
        <taxon>Bacillati</taxon>
        <taxon>Actinomycetota</taxon>
        <taxon>Actinomycetes</taxon>
        <taxon>Micrococcales</taxon>
        <taxon>Micrococcaceae</taxon>
        <taxon>Nesterenkonia</taxon>
    </lineage>
</organism>
<evidence type="ECO:0000256" key="1">
    <source>
        <dbReference type="SAM" id="MobiDB-lite"/>
    </source>
</evidence>
<evidence type="ECO:0000313" key="2">
    <source>
        <dbReference type="EMBL" id="MBP2317535.1"/>
    </source>
</evidence>
<accession>A0ABS4SZA3</accession>
<dbReference type="RefSeq" id="WP_210047777.1">
    <property type="nucleotide sequence ID" value="NZ_JAGINX010000001.1"/>
</dbReference>
<dbReference type="InterPro" id="IPR011990">
    <property type="entry name" value="TPR-like_helical_dom_sf"/>
</dbReference>
<evidence type="ECO:0008006" key="4">
    <source>
        <dbReference type="Google" id="ProtNLM"/>
    </source>
</evidence>
<dbReference type="SUPFAM" id="SSF48452">
    <property type="entry name" value="TPR-like"/>
    <property type="match status" value="1"/>
</dbReference>
<reference evidence="2 3" key="1">
    <citation type="submission" date="2021-03" db="EMBL/GenBank/DDBJ databases">
        <title>Sequencing the genomes of 1000 actinobacteria strains.</title>
        <authorList>
            <person name="Klenk H.-P."/>
        </authorList>
    </citation>
    <scope>NUCLEOTIDE SEQUENCE [LARGE SCALE GENOMIC DNA]</scope>
    <source>
        <strain evidence="2 3">DSM 12544</strain>
    </source>
</reference>
<keyword evidence="3" id="KW-1185">Reference proteome</keyword>
<dbReference type="InterPro" id="IPR029063">
    <property type="entry name" value="SAM-dependent_MTases_sf"/>
</dbReference>
<sequence length="384" mass="43040">MARDDAEFRAARQMELSGEFRRAYLAYLSAASSLAKPAAAYFRAGLLASRLENTIGAVRAFELAVSTPGAVPNYWYYYARSLHRIEDPYRARYAYQQYAQRRTKKGGPVFHHRGGLLPFRRGVRYGAVRRPEYAHSMLHAADLARVLGEDRIRVAEFGVASGQGLLAAQDHAHVVEELTGVVVELWGFDTGEGIPESDDHRDLRHYFGPGDYAMQDRAALEARLERGQLVLGDAQETVSAWIAEGPPIGALLFDMDLYSSTLGVLNHLAAAEDRHFLPRVSLAFDDIGPKTPGFQIKDYSDVTGEAAAIRDFNQGYREVQLAPDKWFTALPDHAPWHDMCYLMHRFEHPSYRTRVRGSASDHMRLRSDAEADEDPAEDPERGSL</sequence>
<dbReference type="EMBL" id="JAGINX010000001">
    <property type="protein sequence ID" value="MBP2317535.1"/>
    <property type="molecule type" value="Genomic_DNA"/>
</dbReference>
<feature type="region of interest" description="Disordered" evidence="1">
    <location>
        <begin position="357"/>
        <end position="384"/>
    </location>
</feature>
<feature type="compositionally biased region" description="Basic and acidic residues" evidence="1">
    <location>
        <begin position="359"/>
        <end position="369"/>
    </location>
</feature>
<dbReference type="Gene3D" id="3.40.50.150">
    <property type="entry name" value="Vaccinia Virus protein VP39"/>
    <property type="match status" value="1"/>
</dbReference>
<protein>
    <recommendedName>
        <fullName evidence="4">Class I SAM-dependent methyltransferase</fullName>
    </recommendedName>
</protein>
<evidence type="ECO:0000313" key="3">
    <source>
        <dbReference type="Proteomes" id="UP001519331"/>
    </source>
</evidence>
<gene>
    <name evidence="2" type="ORF">JOF45_000554</name>
</gene>
<proteinExistence type="predicted"/>
<comment type="caution">
    <text evidence="2">The sequence shown here is derived from an EMBL/GenBank/DDBJ whole genome shotgun (WGS) entry which is preliminary data.</text>
</comment>